<evidence type="ECO:0000256" key="12">
    <source>
        <dbReference type="SAM" id="Phobius"/>
    </source>
</evidence>
<dbReference type="PROSITE" id="PS50283">
    <property type="entry name" value="NA_SOLUT_SYMP_3"/>
    <property type="match status" value="1"/>
</dbReference>
<keyword evidence="3" id="KW-0813">Transport</keyword>
<accession>A0A517VZS6</accession>
<feature type="transmembrane region" description="Helical" evidence="12">
    <location>
        <begin position="69"/>
        <end position="95"/>
    </location>
</feature>
<evidence type="ECO:0000256" key="1">
    <source>
        <dbReference type="ARBA" id="ARBA00004651"/>
    </source>
</evidence>
<dbReference type="GO" id="GO:0015293">
    <property type="term" value="F:symporter activity"/>
    <property type="evidence" value="ECO:0007669"/>
    <property type="project" value="TreeGrafter"/>
</dbReference>
<evidence type="ECO:0000256" key="2">
    <source>
        <dbReference type="ARBA" id="ARBA00006434"/>
    </source>
</evidence>
<dbReference type="Proteomes" id="UP000318704">
    <property type="component" value="Chromosome"/>
</dbReference>
<evidence type="ECO:0000256" key="10">
    <source>
        <dbReference type="ARBA" id="ARBA00023201"/>
    </source>
</evidence>
<keyword evidence="10" id="KW-0739">Sodium transport</keyword>
<dbReference type="KEGG" id="gaw:V144x_40010"/>
<protein>
    <submittedName>
        <fullName evidence="13">Sodium/glucose cotransporter</fullName>
    </submittedName>
</protein>
<feature type="transmembrane region" description="Helical" evidence="12">
    <location>
        <begin position="447"/>
        <end position="465"/>
    </location>
</feature>
<dbReference type="AlphaFoldDB" id="A0A517VZS6"/>
<dbReference type="PANTHER" id="PTHR42985">
    <property type="entry name" value="SODIUM-COUPLED MONOCARBOXYLATE TRANSPORTER"/>
    <property type="match status" value="1"/>
</dbReference>
<evidence type="ECO:0000256" key="3">
    <source>
        <dbReference type="ARBA" id="ARBA00022448"/>
    </source>
</evidence>
<dbReference type="RefSeq" id="WP_144987208.1">
    <property type="nucleotide sequence ID" value="NZ_CP037920.1"/>
</dbReference>
<organism evidence="13 14">
    <name type="scientific">Gimesia aquarii</name>
    <dbReference type="NCBI Taxonomy" id="2527964"/>
    <lineage>
        <taxon>Bacteria</taxon>
        <taxon>Pseudomonadati</taxon>
        <taxon>Planctomycetota</taxon>
        <taxon>Planctomycetia</taxon>
        <taxon>Planctomycetales</taxon>
        <taxon>Planctomycetaceae</taxon>
        <taxon>Gimesia</taxon>
    </lineage>
</organism>
<feature type="transmembrane region" description="Helical" evidence="12">
    <location>
        <begin position="268"/>
        <end position="290"/>
    </location>
</feature>
<feature type="transmembrane region" description="Helical" evidence="12">
    <location>
        <begin position="228"/>
        <end position="247"/>
    </location>
</feature>
<proteinExistence type="inferred from homology"/>
<feature type="transmembrane region" description="Helical" evidence="12">
    <location>
        <begin position="368"/>
        <end position="396"/>
    </location>
</feature>
<keyword evidence="6 12" id="KW-1133">Transmembrane helix</keyword>
<feature type="transmembrane region" description="Helical" evidence="12">
    <location>
        <begin position="147"/>
        <end position="165"/>
    </location>
</feature>
<feature type="transmembrane region" description="Helical" evidence="12">
    <location>
        <begin position="472"/>
        <end position="491"/>
    </location>
</feature>
<feature type="transmembrane region" description="Helical" evidence="12">
    <location>
        <begin position="6"/>
        <end position="23"/>
    </location>
</feature>
<dbReference type="GO" id="GO:0005886">
    <property type="term" value="C:plasma membrane"/>
    <property type="evidence" value="ECO:0007669"/>
    <property type="project" value="UniProtKB-SubCell"/>
</dbReference>
<dbReference type="InterPro" id="IPR038377">
    <property type="entry name" value="Na/Glc_symporter_sf"/>
</dbReference>
<evidence type="ECO:0000256" key="9">
    <source>
        <dbReference type="ARBA" id="ARBA00023136"/>
    </source>
</evidence>
<dbReference type="PANTHER" id="PTHR42985:SF40">
    <property type="entry name" value="LD47995P-RELATED"/>
    <property type="match status" value="1"/>
</dbReference>
<dbReference type="Gene3D" id="1.20.1730.10">
    <property type="entry name" value="Sodium/glucose cotransporter"/>
    <property type="match status" value="1"/>
</dbReference>
<evidence type="ECO:0000313" key="14">
    <source>
        <dbReference type="Proteomes" id="UP000318704"/>
    </source>
</evidence>
<evidence type="ECO:0000256" key="5">
    <source>
        <dbReference type="ARBA" id="ARBA00022692"/>
    </source>
</evidence>
<keyword evidence="7" id="KW-0915">Sodium</keyword>
<evidence type="ECO:0000256" key="7">
    <source>
        <dbReference type="ARBA" id="ARBA00023053"/>
    </source>
</evidence>
<evidence type="ECO:0000256" key="6">
    <source>
        <dbReference type="ARBA" id="ARBA00022989"/>
    </source>
</evidence>
<reference evidence="13 14" key="1">
    <citation type="submission" date="2019-03" db="EMBL/GenBank/DDBJ databases">
        <title>Deep-cultivation of Planctomycetes and their phenomic and genomic characterization uncovers novel biology.</title>
        <authorList>
            <person name="Wiegand S."/>
            <person name="Jogler M."/>
            <person name="Boedeker C."/>
            <person name="Pinto D."/>
            <person name="Vollmers J."/>
            <person name="Rivas-Marin E."/>
            <person name="Kohn T."/>
            <person name="Peeters S.H."/>
            <person name="Heuer A."/>
            <person name="Rast P."/>
            <person name="Oberbeckmann S."/>
            <person name="Bunk B."/>
            <person name="Jeske O."/>
            <person name="Meyerdierks A."/>
            <person name="Storesund J.E."/>
            <person name="Kallscheuer N."/>
            <person name="Luecker S."/>
            <person name="Lage O.M."/>
            <person name="Pohl T."/>
            <person name="Merkel B.J."/>
            <person name="Hornburger P."/>
            <person name="Mueller R.-W."/>
            <person name="Bruemmer F."/>
            <person name="Labrenz M."/>
            <person name="Spormann A.M."/>
            <person name="Op den Camp H."/>
            <person name="Overmann J."/>
            <person name="Amann R."/>
            <person name="Jetten M.S.M."/>
            <person name="Mascher T."/>
            <person name="Medema M.H."/>
            <person name="Devos D.P."/>
            <person name="Kaster A.-K."/>
            <person name="Ovreas L."/>
            <person name="Rohde M."/>
            <person name="Galperin M.Y."/>
            <person name="Jogler C."/>
        </authorList>
    </citation>
    <scope>NUCLEOTIDE SEQUENCE [LARGE SCALE GENOMIC DNA]</scope>
    <source>
        <strain evidence="13 14">V144</strain>
    </source>
</reference>
<gene>
    <name evidence="13" type="primary">sglT_4</name>
    <name evidence="13" type="ORF">V144x_40010</name>
</gene>
<comment type="subcellular location">
    <subcellularLocation>
        <location evidence="1">Cell membrane</location>
        <topology evidence="1">Multi-pass membrane protein</topology>
    </subcellularLocation>
</comment>
<keyword evidence="9 12" id="KW-0472">Membrane</keyword>
<dbReference type="InterPro" id="IPR051163">
    <property type="entry name" value="Sodium:Solute_Symporter_SSF"/>
</dbReference>
<name>A0A517VZS6_9PLAN</name>
<evidence type="ECO:0000256" key="4">
    <source>
        <dbReference type="ARBA" id="ARBA00022475"/>
    </source>
</evidence>
<feature type="transmembrane region" description="Helical" evidence="12">
    <location>
        <begin position="497"/>
        <end position="517"/>
    </location>
</feature>
<dbReference type="EMBL" id="CP037920">
    <property type="protein sequence ID" value="QDT98499.1"/>
    <property type="molecule type" value="Genomic_DNA"/>
</dbReference>
<dbReference type="GO" id="GO:0006814">
    <property type="term" value="P:sodium ion transport"/>
    <property type="evidence" value="ECO:0007669"/>
    <property type="project" value="UniProtKB-KW"/>
</dbReference>
<feature type="transmembrane region" description="Helical" evidence="12">
    <location>
        <begin position="417"/>
        <end position="435"/>
    </location>
</feature>
<feature type="transmembrane region" description="Helical" evidence="12">
    <location>
        <begin position="177"/>
        <end position="195"/>
    </location>
</feature>
<evidence type="ECO:0000256" key="8">
    <source>
        <dbReference type="ARBA" id="ARBA00023065"/>
    </source>
</evidence>
<sequence>MHLLDYGVILAYLLVSVGLGIYFGRNQSRKEFFAAGKSMGWLPVGLSVMATLFSSNSFVMYPSIAYGSGLRICLFLVSVSLMAPLILWVFIPVYSRLNCQTAYEYLERRFHVSVRSLASGLFVLLRIGWMASATFAASVVLANVMQVSQVSVIVVLGIVSIFYTMLGGLRAVMWTDVIQFFIFTLTIILTLGLILSQTELGVSGVISTYFEGRSNLLVDFTPSMTLEYGSWALLIGLFLEALSAFGADQVAVQRYIAARSERTSQVGFMINVIGMWTVVPGLLAVGVGLYTHYQQFPEEMVTVLAAELDGELPDWRTKGTDHRNRMSVPEYYQSYPEYVAEDIRALNLQDQALPQYVRLHFPPGVVGLFLVALMAAVMSSIDSGIHSVTTALMVDFRDRHFAHWKPKSNKIEVLQDRALVILIGLLSVVLACNVSEMGDVFAIGKKVTAGFGGPLLALFIMALFFKRSTTAGVMVGTLAGAVITIALMYGASDWFSVWFWPIGFGLTMGISLFVSFLTGAEHQDSEAEPLTFWTVIQGRHKK</sequence>
<feature type="transmembrane region" description="Helical" evidence="12">
    <location>
        <begin position="116"/>
        <end position="141"/>
    </location>
</feature>
<evidence type="ECO:0000313" key="13">
    <source>
        <dbReference type="EMBL" id="QDT98499.1"/>
    </source>
</evidence>
<dbReference type="Pfam" id="PF00474">
    <property type="entry name" value="SSF"/>
    <property type="match status" value="2"/>
</dbReference>
<evidence type="ECO:0000256" key="11">
    <source>
        <dbReference type="RuleBase" id="RU362091"/>
    </source>
</evidence>
<keyword evidence="8" id="KW-0406">Ion transport</keyword>
<dbReference type="InterPro" id="IPR001734">
    <property type="entry name" value="Na/solute_symporter"/>
</dbReference>
<feature type="transmembrane region" description="Helical" evidence="12">
    <location>
        <begin position="44"/>
        <end position="63"/>
    </location>
</feature>
<comment type="similarity">
    <text evidence="2 11">Belongs to the sodium:solute symporter (SSF) (TC 2.A.21) family.</text>
</comment>
<keyword evidence="5 12" id="KW-0812">Transmembrane</keyword>
<keyword evidence="4" id="KW-1003">Cell membrane</keyword>